<organism evidence="2">
    <name type="scientific">Phytophthora nicotianae</name>
    <name type="common">Potato buckeye rot agent</name>
    <name type="synonym">Phytophthora parasitica</name>
    <dbReference type="NCBI Taxonomy" id="4792"/>
    <lineage>
        <taxon>Eukaryota</taxon>
        <taxon>Sar</taxon>
        <taxon>Stramenopiles</taxon>
        <taxon>Oomycota</taxon>
        <taxon>Peronosporomycetes</taxon>
        <taxon>Peronosporales</taxon>
        <taxon>Peronosporaceae</taxon>
        <taxon>Phytophthora</taxon>
    </lineage>
</organism>
<dbReference type="AlphaFoldDB" id="W2HX04"/>
<sequence>MRVVGRDTQCHQHHQDERSDRVEWHAHDGHLASRQFPRLRGAIIALSQTHERELGYPGHDTFQAWHATRVA</sequence>
<accession>W2HX04</accession>
<protein>
    <submittedName>
        <fullName evidence="2">Uncharacterized protein</fullName>
    </submittedName>
</protein>
<evidence type="ECO:0000313" key="2">
    <source>
        <dbReference type="EMBL" id="ETL26470.1"/>
    </source>
</evidence>
<dbReference type="Proteomes" id="UP000053864">
    <property type="component" value="Unassembled WGS sequence"/>
</dbReference>
<name>W2HX04_PHYNI</name>
<evidence type="ECO:0000256" key="1">
    <source>
        <dbReference type="SAM" id="MobiDB-lite"/>
    </source>
</evidence>
<dbReference type="EMBL" id="KI676238">
    <property type="protein sequence ID" value="ETL26470.1"/>
    <property type="molecule type" value="Genomic_DNA"/>
</dbReference>
<gene>
    <name evidence="2" type="ORF">L916_19871</name>
</gene>
<reference evidence="2" key="1">
    <citation type="submission" date="2013-11" db="EMBL/GenBank/DDBJ databases">
        <title>The Genome Sequence of Phytophthora parasitica CJ05E6.</title>
        <authorList>
            <consortium name="The Broad Institute Genomics Platform"/>
            <person name="Russ C."/>
            <person name="Tyler B."/>
            <person name="Panabieres F."/>
            <person name="Shan W."/>
            <person name="Tripathy S."/>
            <person name="Grunwald N."/>
            <person name="Machado M."/>
            <person name="Johnson C.S."/>
            <person name="Arredondo F."/>
            <person name="Hong C."/>
            <person name="Coffey M."/>
            <person name="Young S.K."/>
            <person name="Zeng Q."/>
            <person name="Gargeya S."/>
            <person name="Fitzgerald M."/>
            <person name="Abouelleil A."/>
            <person name="Alvarado L."/>
            <person name="Chapman S.B."/>
            <person name="Gainer-Dewar J."/>
            <person name="Goldberg J."/>
            <person name="Griggs A."/>
            <person name="Gujja S."/>
            <person name="Hansen M."/>
            <person name="Howarth C."/>
            <person name="Imamovic A."/>
            <person name="Ireland A."/>
            <person name="Larimer J."/>
            <person name="McCowan C."/>
            <person name="Murphy C."/>
            <person name="Pearson M."/>
            <person name="Poon T.W."/>
            <person name="Priest M."/>
            <person name="Roberts A."/>
            <person name="Saif S."/>
            <person name="Shea T."/>
            <person name="Sykes S."/>
            <person name="Wortman J."/>
            <person name="Nusbaum C."/>
            <person name="Birren B."/>
        </authorList>
    </citation>
    <scope>NUCLEOTIDE SEQUENCE [LARGE SCALE GENOMIC DNA]</scope>
    <source>
        <strain evidence="2">CJ05E6</strain>
    </source>
</reference>
<proteinExistence type="predicted"/>
<feature type="region of interest" description="Disordered" evidence="1">
    <location>
        <begin position="1"/>
        <end position="24"/>
    </location>
</feature>